<dbReference type="Pfam" id="PF00085">
    <property type="entry name" value="Thioredoxin"/>
    <property type="match status" value="1"/>
</dbReference>
<protein>
    <recommendedName>
        <fullName evidence="1">Thioredoxin domain-containing protein</fullName>
    </recommendedName>
</protein>
<comment type="caution">
    <text evidence="2">The sequence shown here is derived from an EMBL/GenBank/DDBJ whole genome shotgun (WGS) entry which is preliminary data.</text>
</comment>
<reference evidence="2 3" key="1">
    <citation type="journal article" date="2019" name="Int. J. Syst. Evol. Microbiol.">
        <title>The Global Catalogue of Microorganisms (GCM) 10K type strain sequencing project: providing services to taxonomists for standard genome sequencing and annotation.</title>
        <authorList>
            <consortium name="The Broad Institute Genomics Platform"/>
            <consortium name="The Broad Institute Genome Sequencing Center for Infectious Disease"/>
            <person name="Wu L."/>
            <person name="Ma J."/>
        </authorList>
    </citation>
    <scope>NUCLEOTIDE SEQUENCE [LARGE SCALE GENOMIC DNA]</scope>
    <source>
        <strain evidence="2 3">JCM 14736</strain>
    </source>
</reference>
<proteinExistence type="predicted"/>
<dbReference type="RefSeq" id="WP_344031241.1">
    <property type="nucleotide sequence ID" value="NZ_BAAAOB010000001.1"/>
</dbReference>
<dbReference type="Proteomes" id="UP001500851">
    <property type="component" value="Unassembled WGS sequence"/>
</dbReference>
<dbReference type="InterPro" id="IPR013766">
    <property type="entry name" value="Thioredoxin_domain"/>
</dbReference>
<feature type="domain" description="Thioredoxin" evidence="1">
    <location>
        <begin position="64"/>
        <end position="140"/>
    </location>
</feature>
<sequence>MVVVLALAGLVVGATLLGLLLRAKQTRVRSTASDEAADRIRPADLAAPIGETSGATLAAPEFGERLTLVQFSTETCARCPASARSLSGAADAIDGVRHVEIDVTHRDDLIRRFSVLRTPTVLVLDAQHRLRARVSGPISAQHARDLVEAHVGADRTIEGSLA</sequence>
<dbReference type="Gene3D" id="3.40.30.10">
    <property type="entry name" value="Glutaredoxin"/>
    <property type="match status" value="1"/>
</dbReference>
<dbReference type="SUPFAM" id="SSF52833">
    <property type="entry name" value="Thioredoxin-like"/>
    <property type="match status" value="1"/>
</dbReference>
<gene>
    <name evidence="2" type="ORF">GCM10009768_16050</name>
</gene>
<evidence type="ECO:0000313" key="2">
    <source>
        <dbReference type="EMBL" id="GAA1787801.1"/>
    </source>
</evidence>
<keyword evidence="3" id="KW-1185">Reference proteome</keyword>
<evidence type="ECO:0000313" key="3">
    <source>
        <dbReference type="Proteomes" id="UP001500851"/>
    </source>
</evidence>
<name>A0ABN2LGG3_9MICO</name>
<dbReference type="EMBL" id="BAAAOB010000001">
    <property type="protein sequence ID" value="GAA1787801.1"/>
    <property type="molecule type" value="Genomic_DNA"/>
</dbReference>
<dbReference type="InterPro" id="IPR036249">
    <property type="entry name" value="Thioredoxin-like_sf"/>
</dbReference>
<dbReference type="CDD" id="cd02947">
    <property type="entry name" value="TRX_family"/>
    <property type="match status" value="1"/>
</dbReference>
<accession>A0ABN2LGG3</accession>
<evidence type="ECO:0000259" key="1">
    <source>
        <dbReference type="Pfam" id="PF00085"/>
    </source>
</evidence>
<organism evidence="2 3">
    <name type="scientific">Leucobacter iarius</name>
    <dbReference type="NCBI Taxonomy" id="333963"/>
    <lineage>
        <taxon>Bacteria</taxon>
        <taxon>Bacillati</taxon>
        <taxon>Actinomycetota</taxon>
        <taxon>Actinomycetes</taxon>
        <taxon>Micrococcales</taxon>
        <taxon>Microbacteriaceae</taxon>
        <taxon>Leucobacter</taxon>
    </lineage>
</organism>